<dbReference type="Pfam" id="PF21231">
    <property type="entry name" value="GH141_M"/>
    <property type="match status" value="1"/>
</dbReference>
<organism evidence="3 4">
    <name type="scientific">Actinoallomurus iriomotensis</name>
    <dbReference type="NCBI Taxonomy" id="478107"/>
    <lineage>
        <taxon>Bacteria</taxon>
        <taxon>Bacillati</taxon>
        <taxon>Actinomycetota</taxon>
        <taxon>Actinomycetes</taxon>
        <taxon>Streptosporangiales</taxon>
        <taxon>Thermomonosporaceae</taxon>
        <taxon>Actinoallomurus</taxon>
    </lineage>
</organism>
<dbReference type="Gene3D" id="2.160.20.10">
    <property type="entry name" value="Single-stranded right-handed beta-helix, Pectin lyase-like"/>
    <property type="match status" value="2"/>
</dbReference>
<comment type="caution">
    <text evidence="3">The sequence shown here is derived from an EMBL/GenBank/DDBJ whole genome shotgun (WGS) entry which is preliminary data.</text>
</comment>
<gene>
    <name evidence="3" type="ORF">Airi01_040880</name>
</gene>
<name>A0A9W6RH02_9ACTN</name>
<feature type="chain" id="PRO_5040937243" description="GH141-like insertion domain-containing protein" evidence="1">
    <location>
        <begin position="28"/>
        <end position="628"/>
    </location>
</feature>
<dbReference type="PANTHER" id="PTHR36453:SF1">
    <property type="entry name" value="RIGHT HANDED BETA HELIX DOMAIN-CONTAINING PROTEIN"/>
    <property type="match status" value="1"/>
</dbReference>
<dbReference type="SUPFAM" id="SSF51126">
    <property type="entry name" value="Pectin lyase-like"/>
    <property type="match status" value="1"/>
</dbReference>
<dbReference type="RefSeq" id="WP_285623296.1">
    <property type="nucleotide sequence ID" value="NZ_BSTJ01000004.1"/>
</dbReference>
<dbReference type="EMBL" id="BSTJ01000004">
    <property type="protein sequence ID" value="GLY75821.1"/>
    <property type="molecule type" value="Genomic_DNA"/>
</dbReference>
<feature type="signal peptide" evidence="1">
    <location>
        <begin position="1"/>
        <end position="27"/>
    </location>
</feature>
<dbReference type="InterPro" id="IPR006311">
    <property type="entry name" value="TAT_signal"/>
</dbReference>
<dbReference type="InterPro" id="IPR048482">
    <property type="entry name" value="GH141_ins"/>
</dbReference>
<keyword evidence="1" id="KW-0732">Signal</keyword>
<dbReference type="InterPro" id="IPR011050">
    <property type="entry name" value="Pectin_lyase_fold/virulence"/>
</dbReference>
<accession>A0A9W6RH02</accession>
<evidence type="ECO:0000259" key="2">
    <source>
        <dbReference type="Pfam" id="PF21231"/>
    </source>
</evidence>
<proteinExistence type="predicted"/>
<dbReference type="InterPro" id="IPR012334">
    <property type="entry name" value="Pectin_lyas_fold"/>
</dbReference>
<sequence length="628" mass="69502">MFRRSRKRFLRGAVCAAAALACLTVPAAATAGAADAGQSTCTPKRFFVSTQGDDGANGTIGKPWKTVEHARDVIRQRGLNKNMSCDIQVELRAGDYPVAKTIQFNEADSGSNGHSVVYQSYDGPGKARFLGARQITGWQKYKGNIYKTQVDKNQPFYTLYDNGQRATTARTPNRTSTETLGPYFQAVESSDDALTNSQQWMAYKDGDLDQNWDLHDAQVVVWSGGHWSWFTDTDPILNVNWTKKFISLRYPTRFSLYSHVGSRYFLQNSLDFLDEAGEYYLDHATGELYYWPRSGSIDNSQVWAPTVQTVFSVAGSSPNAKVHDLSLDGLTVQYTDFTDWYRYGWNGVGDSGVIHKYPDYDRQIEMTRNRYGAVTLTNTTHVALRRMHFADTGWTGVFMLFANDHDTISDSLFERLGGDGVKLEGGYPGEGNLSHDNVLTDNFINWVGELVPGDASGYEVVDSGHNELSNSVIQHSARYAVSVKAITTVANADNYAGGNVLKYLKIAHAGQDSGDMGAIDSYGVQNFEPHTIESQMSQITVDDVNADPSMPDVVPSGIHMDAGGCGWNFSNIKVTNAQYKAPFHGDTHCNTFENDSWNDGFDESKLELDKIGVTPNFPYPLPENTPAH</sequence>
<feature type="domain" description="GH141-like insertion" evidence="2">
    <location>
        <begin position="259"/>
        <end position="293"/>
    </location>
</feature>
<evidence type="ECO:0000313" key="3">
    <source>
        <dbReference type="EMBL" id="GLY75821.1"/>
    </source>
</evidence>
<dbReference type="Proteomes" id="UP001165135">
    <property type="component" value="Unassembled WGS sequence"/>
</dbReference>
<evidence type="ECO:0000313" key="4">
    <source>
        <dbReference type="Proteomes" id="UP001165135"/>
    </source>
</evidence>
<evidence type="ECO:0000256" key="1">
    <source>
        <dbReference type="SAM" id="SignalP"/>
    </source>
</evidence>
<protein>
    <recommendedName>
        <fullName evidence="2">GH141-like insertion domain-containing protein</fullName>
    </recommendedName>
</protein>
<reference evidence="3" key="1">
    <citation type="submission" date="2023-03" db="EMBL/GenBank/DDBJ databases">
        <title>Actinoallomurus iriomotensis NBRC 103681.</title>
        <authorList>
            <person name="Ichikawa N."/>
            <person name="Sato H."/>
            <person name="Tonouchi N."/>
        </authorList>
    </citation>
    <scope>NUCLEOTIDE SEQUENCE</scope>
    <source>
        <strain evidence="3">NBRC 103681</strain>
    </source>
</reference>
<dbReference type="PANTHER" id="PTHR36453">
    <property type="entry name" value="SECRETED PROTEIN-RELATED"/>
    <property type="match status" value="1"/>
</dbReference>
<dbReference type="AlphaFoldDB" id="A0A9W6RH02"/>
<dbReference type="PROSITE" id="PS51257">
    <property type="entry name" value="PROKAR_LIPOPROTEIN"/>
    <property type="match status" value="1"/>
</dbReference>
<dbReference type="PROSITE" id="PS51318">
    <property type="entry name" value="TAT"/>
    <property type="match status" value="1"/>
</dbReference>